<proteinExistence type="inferred from homology"/>
<reference evidence="4 5" key="1">
    <citation type="submission" date="2016-08" db="EMBL/GenBank/DDBJ databases">
        <authorList>
            <person name="Varghese N."/>
            <person name="Submissions Spin"/>
        </authorList>
    </citation>
    <scope>NUCLEOTIDE SEQUENCE [LARGE SCALE GENOMIC DNA]</scope>
    <source>
        <strain evidence="4 5">R-53116</strain>
    </source>
</reference>
<dbReference type="EMBL" id="JAAXPM010000002">
    <property type="protein sequence ID" value="NKY66621.1"/>
    <property type="molecule type" value="Genomic_DNA"/>
</dbReference>
<keyword evidence="1 2" id="KW-0521">NADP</keyword>
<evidence type="ECO:0000313" key="6">
    <source>
        <dbReference type="Proteomes" id="UP000585749"/>
    </source>
</evidence>
<dbReference type="EMBL" id="FMAW01000007">
    <property type="protein sequence ID" value="SCB94459.1"/>
    <property type="molecule type" value="Genomic_DNA"/>
</dbReference>
<dbReference type="RefSeq" id="WP_074427406.1">
    <property type="nucleotide sequence ID" value="NZ_BJEG01000005.1"/>
</dbReference>
<dbReference type="Proteomes" id="UP000182448">
    <property type="component" value="Unassembled WGS sequence"/>
</dbReference>
<dbReference type="GO" id="GO:0008218">
    <property type="term" value="P:bioluminescence"/>
    <property type="evidence" value="ECO:0007669"/>
    <property type="project" value="InterPro"/>
</dbReference>
<reference evidence="3 6" key="2">
    <citation type="submission" date="2020-04" db="EMBL/GenBank/DDBJ databases">
        <title>MicrobeNet Type strains.</title>
        <authorList>
            <person name="Nicholson A.C."/>
        </authorList>
    </citation>
    <scope>NUCLEOTIDE SEQUENCE [LARGE SCALE GENOMIC DNA]</scope>
    <source>
        <strain evidence="3 6">CCUG 33494</strain>
    </source>
</reference>
<name>A0A4Y4FZ27_WEIHE</name>
<dbReference type="Proteomes" id="UP000585749">
    <property type="component" value="Unassembled WGS sequence"/>
</dbReference>
<protein>
    <recommendedName>
        <fullName evidence="2">Acyl-CoA reductase</fullName>
        <ecNumber evidence="2">1.2.1.50</ecNumber>
    </recommendedName>
</protein>
<dbReference type="GO" id="GO:0050062">
    <property type="term" value="F:long-chain-fatty-acyl-CoA reductase activity"/>
    <property type="evidence" value="ECO:0007669"/>
    <property type="project" value="UniProtKB-EC"/>
</dbReference>
<dbReference type="Pfam" id="PF05893">
    <property type="entry name" value="LuxC"/>
    <property type="match status" value="1"/>
</dbReference>
<keyword evidence="2" id="KW-0560">Oxidoreductase</keyword>
<organism evidence="3 6">
    <name type="scientific">Weissella hellenica</name>
    <dbReference type="NCBI Taxonomy" id="46256"/>
    <lineage>
        <taxon>Bacteria</taxon>
        <taxon>Bacillati</taxon>
        <taxon>Bacillota</taxon>
        <taxon>Bacilli</taxon>
        <taxon>Lactobacillales</taxon>
        <taxon>Lactobacillaceae</taxon>
        <taxon>Weissella</taxon>
    </lineage>
</organism>
<dbReference type="InterPro" id="IPR008670">
    <property type="entry name" value="CoA_reduct_LuxC"/>
</dbReference>
<keyword evidence="5" id="KW-1185">Reference proteome</keyword>
<accession>A0A4Y4FZ27</accession>
<dbReference type="CDD" id="cd07080">
    <property type="entry name" value="ALDH_Acyl-CoA-Red_LuxC"/>
    <property type="match status" value="1"/>
</dbReference>
<evidence type="ECO:0000313" key="5">
    <source>
        <dbReference type="Proteomes" id="UP000182448"/>
    </source>
</evidence>
<evidence type="ECO:0000313" key="4">
    <source>
        <dbReference type="EMBL" id="SCB94459.1"/>
    </source>
</evidence>
<gene>
    <name evidence="4" type="ORF">GA0061075_107100</name>
    <name evidence="3" type="ORF">HF960_02795</name>
</gene>
<dbReference type="OrthoDB" id="580775at2"/>
<dbReference type="EC" id="1.2.1.50" evidence="2"/>
<evidence type="ECO:0000256" key="2">
    <source>
        <dbReference type="PIRNR" id="PIRNR009414"/>
    </source>
</evidence>
<comment type="catalytic activity">
    <reaction evidence="2">
        <text>a long-chain fatty aldehyde + NADP(+) + CoA = a long-chain fatty acyl-CoA + NADPH + H(+)</text>
        <dbReference type="Rhea" id="RHEA:15437"/>
        <dbReference type="ChEBI" id="CHEBI:15378"/>
        <dbReference type="ChEBI" id="CHEBI:17176"/>
        <dbReference type="ChEBI" id="CHEBI:57287"/>
        <dbReference type="ChEBI" id="CHEBI:57783"/>
        <dbReference type="ChEBI" id="CHEBI:58349"/>
        <dbReference type="ChEBI" id="CHEBI:83139"/>
        <dbReference type="EC" id="1.2.1.50"/>
    </reaction>
</comment>
<dbReference type="PIRSF" id="PIRSF009414">
    <property type="entry name" value="LuxC"/>
    <property type="match status" value="1"/>
</dbReference>
<evidence type="ECO:0000313" key="3">
    <source>
        <dbReference type="EMBL" id="NKY66621.1"/>
    </source>
</evidence>
<dbReference type="GO" id="GO:0003995">
    <property type="term" value="F:acyl-CoA dehydrogenase activity"/>
    <property type="evidence" value="ECO:0007669"/>
    <property type="project" value="InterPro"/>
</dbReference>
<dbReference type="AlphaFoldDB" id="A0A4Y4FZ27"/>
<comment type="similarity">
    <text evidence="2">Belongs to the LuxC family.</text>
</comment>
<sequence length="488" mass="54470">MTATSEITINIFHLPSQVNIAELEEKVICKGNQRIHMSYPDVTTKLLDETAENLRINQKSYLSQLTVEEIISIIDKAAQKWTNSEYELRILAEKTLPIITGYDALQISLELRQFIRLFRKKDLRRFIQSEVGMFGNILDDFQPNHSGGFSKFYGPDLIFQIFSGNVPGIQIWNLLMAAFVKSATLGKLSFAEAIMPSLFVKSLAEVDAKFADAIAILPWQSGTELENKAIELADTVIVCGGQSAVKSIKEKSGPTKKVLSYGYKIGLALIGQEAISTDRYTTLIKAVAEDISIYDQQNCLAPQSIFIEKGGAVTPKEFANLLASELQNYQIRYPRAQLIEAEQTSINKMRQQADIESISDSTTIAMVSQKNTDWTIIYRDKVDFMVSPLNRAINIFAVNNLNDIGQTLEPYRPYLQSAGIAVAPNRLFEMSDVLGSLGVNRISALGEMNHVVPGWHHDGGFNLLDLVHVTDIEASAERYSEQFDPDIE</sequence>
<evidence type="ECO:0000256" key="1">
    <source>
        <dbReference type="ARBA" id="ARBA00022857"/>
    </source>
</evidence>
<comment type="caution">
    <text evidence="3">The sequence shown here is derived from an EMBL/GenBank/DDBJ whole genome shotgun (WGS) entry which is preliminary data.</text>
</comment>